<dbReference type="Gene3D" id="3.10.20.30">
    <property type="match status" value="1"/>
</dbReference>
<protein>
    <submittedName>
        <fullName evidence="11">Ferredoxin</fullName>
    </submittedName>
</protein>
<comment type="cofactor">
    <cofactor evidence="9">
        <name>[2Fe-2S] cluster</name>
        <dbReference type="ChEBI" id="CHEBI:190135"/>
    </cofactor>
</comment>
<dbReference type="GO" id="GO:0046872">
    <property type="term" value="F:metal ion binding"/>
    <property type="evidence" value="ECO:0007669"/>
    <property type="project" value="UniProtKB-KW"/>
</dbReference>
<evidence type="ECO:0000256" key="1">
    <source>
        <dbReference type="ARBA" id="ARBA00007874"/>
    </source>
</evidence>
<accession>H5T9T1</accession>
<dbReference type="Pfam" id="PF00111">
    <property type="entry name" value="Fer2"/>
    <property type="match status" value="1"/>
</dbReference>
<comment type="caution">
    <text evidence="11">The sequence shown here is derived from an EMBL/GenBank/DDBJ whole genome shotgun (WGS) entry which is preliminary data.</text>
</comment>
<proteinExistence type="inferred from homology"/>
<keyword evidence="7" id="KW-0411">Iron-sulfur</keyword>
<evidence type="ECO:0000256" key="8">
    <source>
        <dbReference type="ARBA" id="ARBA00023075"/>
    </source>
</evidence>
<dbReference type="NCBIfam" id="NF007985">
    <property type="entry name" value="PRK10713.1"/>
    <property type="match status" value="1"/>
</dbReference>
<dbReference type="PROSITE" id="PS00197">
    <property type="entry name" value="2FE2S_FER_1"/>
    <property type="match status" value="1"/>
</dbReference>
<dbReference type="PANTHER" id="PTHR43112:SF3">
    <property type="entry name" value="FERREDOXIN-2, CHLOROPLASTIC"/>
    <property type="match status" value="1"/>
</dbReference>
<dbReference type="RefSeq" id="WP_006003781.1">
    <property type="nucleotide sequence ID" value="NZ_BAET01000007.1"/>
</dbReference>
<evidence type="ECO:0000313" key="12">
    <source>
        <dbReference type="Proteomes" id="UP000053586"/>
    </source>
</evidence>
<evidence type="ECO:0000256" key="6">
    <source>
        <dbReference type="ARBA" id="ARBA00023004"/>
    </source>
</evidence>
<dbReference type="SUPFAM" id="SSF54292">
    <property type="entry name" value="2Fe-2S ferredoxin-like"/>
    <property type="match status" value="1"/>
</dbReference>
<dbReference type="InterPro" id="IPR006058">
    <property type="entry name" value="2Fe2S_fd_BS"/>
</dbReference>
<evidence type="ECO:0000256" key="7">
    <source>
        <dbReference type="ARBA" id="ARBA00023014"/>
    </source>
</evidence>
<keyword evidence="12" id="KW-1185">Reference proteome</keyword>
<dbReference type="InterPro" id="IPR001041">
    <property type="entry name" value="2Fe-2S_ferredoxin-type"/>
</dbReference>
<evidence type="ECO:0000259" key="10">
    <source>
        <dbReference type="PROSITE" id="PS51085"/>
    </source>
</evidence>
<keyword evidence="3" id="KW-0001">2Fe-2S</keyword>
<dbReference type="eggNOG" id="COG0633">
    <property type="taxonomic scope" value="Bacteria"/>
</dbReference>
<sequence length="95" mass="10654">MKNSLTITDTTRIKSISIGGKVIETHEGESVLETLERQNIEVNYNCREGFCGVCRTKLLSGSVDYRIEPLAFIDDDEILSCCTVPTSDISIKFEY</sequence>
<dbReference type="CDD" id="cd00207">
    <property type="entry name" value="fer2"/>
    <property type="match status" value="1"/>
</dbReference>
<evidence type="ECO:0000256" key="5">
    <source>
        <dbReference type="ARBA" id="ARBA00022982"/>
    </source>
</evidence>
<keyword evidence="8" id="KW-0830">Ubiquinone</keyword>
<keyword evidence="5" id="KW-0249">Electron transport</keyword>
<dbReference type="AlphaFoldDB" id="H5T9T1"/>
<reference evidence="11 12" key="2">
    <citation type="journal article" date="2017" name="Antonie Van Leeuwenhoek">
        <title>Rhizobium rhizosphaerae sp. nov., a novel species isolated from rice rhizosphere.</title>
        <authorList>
            <person name="Zhao J.J."/>
            <person name="Zhang J."/>
            <person name="Zhang R.J."/>
            <person name="Zhang C.W."/>
            <person name="Yin H.Q."/>
            <person name="Zhang X.X."/>
        </authorList>
    </citation>
    <scope>NUCLEOTIDE SEQUENCE [LARGE SCALE GENOMIC DNA]</scope>
    <source>
        <strain evidence="11 12">ACAM 611</strain>
    </source>
</reference>
<dbReference type="PANTHER" id="PTHR43112">
    <property type="entry name" value="FERREDOXIN"/>
    <property type="match status" value="1"/>
</dbReference>
<evidence type="ECO:0000256" key="2">
    <source>
        <dbReference type="ARBA" id="ARBA00022448"/>
    </source>
</evidence>
<evidence type="ECO:0000256" key="3">
    <source>
        <dbReference type="ARBA" id="ARBA00022714"/>
    </source>
</evidence>
<reference evidence="11 12" key="1">
    <citation type="journal article" date="2012" name="J. Bacteriol.">
        <title>Genome sequence of proteorhodopsin-containing sea ice bacterium Glaciecola punicea ACAM 611T.</title>
        <authorList>
            <person name="Qin Q.-L."/>
            <person name="Xie B.-B."/>
            <person name="Shu Y.-L."/>
            <person name="Rong J.-C."/>
            <person name="Zhao D.-L."/>
            <person name="Zhang X.-Y."/>
            <person name="Chen X.-L."/>
            <person name="Zhou B.-C."/>
            <person name="Zhanga Y.-Z."/>
        </authorList>
    </citation>
    <scope>NUCLEOTIDE SEQUENCE [LARGE SCALE GENOMIC DNA]</scope>
    <source>
        <strain evidence="11 12">ACAM 611</strain>
    </source>
</reference>
<dbReference type="PROSITE" id="PS51085">
    <property type="entry name" value="2FE2S_FER_2"/>
    <property type="match status" value="1"/>
</dbReference>
<evidence type="ECO:0000256" key="4">
    <source>
        <dbReference type="ARBA" id="ARBA00022723"/>
    </source>
</evidence>
<dbReference type="EMBL" id="BAET01000007">
    <property type="protein sequence ID" value="GAB55058.1"/>
    <property type="molecule type" value="Genomic_DNA"/>
</dbReference>
<keyword evidence="4" id="KW-0479">Metal-binding</keyword>
<organism evidence="11 12">
    <name type="scientific">Glaciecola punicea ACAM 611</name>
    <dbReference type="NCBI Taxonomy" id="1121923"/>
    <lineage>
        <taxon>Bacteria</taxon>
        <taxon>Pseudomonadati</taxon>
        <taxon>Pseudomonadota</taxon>
        <taxon>Gammaproteobacteria</taxon>
        <taxon>Alteromonadales</taxon>
        <taxon>Alteromonadaceae</taxon>
        <taxon>Glaciecola</taxon>
    </lineage>
</organism>
<keyword evidence="2" id="KW-0813">Transport</keyword>
<dbReference type="Proteomes" id="UP000053586">
    <property type="component" value="Unassembled WGS sequence"/>
</dbReference>
<dbReference type="InterPro" id="IPR036010">
    <property type="entry name" value="2Fe-2S_ferredoxin-like_sf"/>
</dbReference>
<feature type="domain" description="2Fe-2S ferredoxin-type" evidence="10">
    <location>
        <begin position="11"/>
        <end position="95"/>
    </location>
</feature>
<comment type="similarity">
    <text evidence="1">Belongs to the 2Fe2S plant-type ferredoxin family.</text>
</comment>
<evidence type="ECO:0000256" key="9">
    <source>
        <dbReference type="ARBA" id="ARBA00034078"/>
    </source>
</evidence>
<evidence type="ECO:0000313" key="11">
    <source>
        <dbReference type="EMBL" id="GAB55058.1"/>
    </source>
</evidence>
<keyword evidence="6" id="KW-0408">Iron</keyword>
<dbReference type="STRING" id="56804.BAE46_01210"/>
<name>H5T9T1_9ALTE</name>
<dbReference type="GO" id="GO:0051537">
    <property type="term" value="F:2 iron, 2 sulfur cluster binding"/>
    <property type="evidence" value="ECO:0007669"/>
    <property type="project" value="UniProtKB-KW"/>
</dbReference>
<dbReference type="InterPro" id="IPR012675">
    <property type="entry name" value="Beta-grasp_dom_sf"/>
</dbReference>
<gene>
    <name evidence="11" type="primary">yfaE</name>
    <name evidence="11" type="ORF">GPUN_0927</name>
</gene>